<evidence type="ECO:0000313" key="3">
    <source>
        <dbReference type="Proteomes" id="UP001217089"/>
    </source>
</evidence>
<keyword evidence="3" id="KW-1185">Reference proteome</keyword>
<dbReference type="EMBL" id="JARBDR010000903">
    <property type="protein sequence ID" value="KAJ8304061.1"/>
    <property type="molecule type" value="Genomic_DNA"/>
</dbReference>
<organism evidence="2 3">
    <name type="scientific">Tegillarca granosa</name>
    <name type="common">Malaysian cockle</name>
    <name type="synonym">Anadara granosa</name>
    <dbReference type="NCBI Taxonomy" id="220873"/>
    <lineage>
        <taxon>Eukaryota</taxon>
        <taxon>Metazoa</taxon>
        <taxon>Spiralia</taxon>
        <taxon>Lophotrochozoa</taxon>
        <taxon>Mollusca</taxon>
        <taxon>Bivalvia</taxon>
        <taxon>Autobranchia</taxon>
        <taxon>Pteriomorphia</taxon>
        <taxon>Arcoida</taxon>
        <taxon>Arcoidea</taxon>
        <taxon>Arcidae</taxon>
        <taxon>Tegillarca</taxon>
    </lineage>
</organism>
<evidence type="ECO:0000259" key="1">
    <source>
        <dbReference type="PROSITE" id="PS50041"/>
    </source>
</evidence>
<dbReference type="Pfam" id="PF00059">
    <property type="entry name" value="Lectin_C"/>
    <property type="match status" value="1"/>
</dbReference>
<dbReference type="SMART" id="SM00034">
    <property type="entry name" value="CLECT"/>
    <property type="match status" value="1"/>
</dbReference>
<dbReference type="PANTHER" id="PTHR22801">
    <property type="entry name" value="LITHOSTATHINE"/>
    <property type="match status" value="1"/>
</dbReference>
<protein>
    <recommendedName>
        <fullName evidence="1">C-type lectin domain-containing protein</fullName>
    </recommendedName>
</protein>
<name>A0ABQ9EJJ8_TEGGR</name>
<dbReference type="InterPro" id="IPR050801">
    <property type="entry name" value="Ca-Dep_Lectins_ImmuneDev"/>
</dbReference>
<evidence type="ECO:0000313" key="2">
    <source>
        <dbReference type="EMBL" id="KAJ8304061.1"/>
    </source>
</evidence>
<sequence length="105" mass="12420">MYLQEVCRTKFGFLAEVEDADENRFLKSNAVFDSYWIGGTDKQTEGVFMWVHSGVKFDFNDWDNGEPNDAEGNEDCVQLKKEFDYKWNDSICAMNYHFVCEIPWY</sequence>
<gene>
    <name evidence="2" type="ORF">KUTeg_017644</name>
</gene>
<dbReference type="Proteomes" id="UP001217089">
    <property type="component" value="Unassembled WGS sequence"/>
</dbReference>
<dbReference type="PROSITE" id="PS50041">
    <property type="entry name" value="C_TYPE_LECTIN_2"/>
    <property type="match status" value="1"/>
</dbReference>
<reference evidence="2 3" key="1">
    <citation type="submission" date="2022-12" db="EMBL/GenBank/DDBJ databases">
        <title>Chromosome-level genome of Tegillarca granosa.</title>
        <authorList>
            <person name="Kim J."/>
        </authorList>
    </citation>
    <scope>NUCLEOTIDE SEQUENCE [LARGE SCALE GENOMIC DNA]</scope>
    <source>
        <strain evidence="2">Teg-2019</strain>
        <tissue evidence="2">Adductor muscle</tissue>
    </source>
</reference>
<dbReference type="SUPFAM" id="SSF56436">
    <property type="entry name" value="C-type lectin-like"/>
    <property type="match status" value="1"/>
</dbReference>
<dbReference type="PANTHER" id="PTHR22801:SF63">
    <property type="entry name" value="C-TYPE LECTIN DOMAIN-CONTAINING PROTEIN"/>
    <property type="match status" value="1"/>
</dbReference>
<proteinExistence type="predicted"/>
<comment type="caution">
    <text evidence="2">The sequence shown here is derived from an EMBL/GenBank/DDBJ whole genome shotgun (WGS) entry which is preliminary data.</text>
</comment>
<feature type="domain" description="C-type lectin" evidence="1">
    <location>
        <begin position="4"/>
        <end position="101"/>
    </location>
</feature>
<dbReference type="Gene3D" id="3.10.100.10">
    <property type="entry name" value="Mannose-Binding Protein A, subunit A"/>
    <property type="match status" value="1"/>
</dbReference>
<dbReference type="CDD" id="cd00037">
    <property type="entry name" value="CLECT"/>
    <property type="match status" value="1"/>
</dbReference>
<dbReference type="InterPro" id="IPR001304">
    <property type="entry name" value="C-type_lectin-like"/>
</dbReference>
<dbReference type="InterPro" id="IPR016186">
    <property type="entry name" value="C-type_lectin-like/link_sf"/>
</dbReference>
<dbReference type="InterPro" id="IPR016187">
    <property type="entry name" value="CTDL_fold"/>
</dbReference>
<accession>A0ABQ9EJJ8</accession>